<dbReference type="EMBL" id="UYIQ01000001">
    <property type="protein sequence ID" value="VDG82107.1"/>
    <property type="molecule type" value="Genomic_DNA"/>
</dbReference>
<organism evidence="1 2">
    <name type="scientific">Capnocytophaga ochracea</name>
    <dbReference type="NCBI Taxonomy" id="1018"/>
    <lineage>
        <taxon>Bacteria</taxon>
        <taxon>Pseudomonadati</taxon>
        <taxon>Bacteroidota</taxon>
        <taxon>Flavobacteriia</taxon>
        <taxon>Flavobacteriales</taxon>
        <taxon>Flavobacteriaceae</taxon>
        <taxon>Capnocytophaga</taxon>
    </lineage>
</organism>
<gene>
    <name evidence="1" type="ORF">NCTC11458_01405</name>
</gene>
<dbReference type="AlphaFoldDB" id="A0A7Z8YDV5"/>
<reference evidence="1 2" key="1">
    <citation type="submission" date="2018-11" db="EMBL/GenBank/DDBJ databases">
        <authorList>
            <consortium name="Pathogen Informatics"/>
        </authorList>
    </citation>
    <scope>NUCLEOTIDE SEQUENCE [LARGE SCALE GENOMIC DNA]</scope>
    <source>
        <strain evidence="1 2">NCTC11458</strain>
    </source>
</reference>
<name>A0A7Z8YDV5_CAPOC</name>
<sequence length="161" mass="18076">MEEQVAQTLLEEPTTVTIGGEAYKVAPPSIFTLVRASKYISKIPTDTISEGNVFGSIVHNAEDYENIAWAISVIVLGDDFNELSPYPKWQFWRRKKNITKGELLAKKLIKTPINEVSTAFFKVLGQMDIRAFFVITTSLKRMMITKPTKEVETETTASGDL</sequence>
<dbReference type="RefSeq" id="WP_181831610.1">
    <property type="nucleotide sequence ID" value="NZ_UYIQ01000001.1"/>
</dbReference>
<dbReference type="Proteomes" id="UP000276733">
    <property type="component" value="Unassembled WGS sequence"/>
</dbReference>
<comment type="caution">
    <text evidence="1">The sequence shown here is derived from an EMBL/GenBank/DDBJ whole genome shotgun (WGS) entry which is preliminary data.</text>
</comment>
<evidence type="ECO:0000313" key="2">
    <source>
        <dbReference type="Proteomes" id="UP000276733"/>
    </source>
</evidence>
<accession>A0A7Z8YDV5</accession>
<protein>
    <submittedName>
        <fullName evidence="1">Uncharacterized protein</fullName>
    </submittedName>
</protein>
<proteinExistence type="predicted"/>
<evidence type="ECO:0000313" key="1">
    <source>
        <dbReference type="EMBL" id="VDG82107.1"/>
    </source>
</evidence>